<reference evidence="1 2" key="1">
    <citation type="submission" date="2023-01" db="EMBL/GenBank/DDBJ databases">
        <title>Cultivation and genomic characterization of new, ubiquitous marine nitrite-oxidizing bacteria from the Nitrospirales.</title>
        <authorList>
            <person name="Mueller A.J."/>
            <person name="Daebeler A."/>
            <person name="Herbold C.W."/>
            <person name="Kirkegaard R.H."/>
            <person name="Daims H."/>
        </authorList>
    </citation>
    <scope>NUCLEOTIDE SEQUENCE [LARGE SCALE GENOMIC DNA]</scope>
    <source>
        <strain evidence="1 2">DK</strain>
    </source>
</reference>
<sequence length="242" mass="28194">MQKDKSLHFVTINGQQFKRLVFCDSSVAVEIERNLECFRGDGIFPNMVIRYEREIWVEFVQGSLIKEVDDSLVEKVAMFYSRVYSESPRLVETNKTLFPDRLDRDLHFLNQIGILSNGLLGEIRKSVDVLQPTHCWIGFDYTDPVKKNFVLHPKTHLLCAVDVEGLVCEHLIGMGAAKALVRWLNPFKSEFLRLLATKGAPDIQAYYGFIELCFLAQWTKRAFFERDWKAIKPDYFEGYRRL</sequence>
<evidence type="ECO:0000313" key="1">
    <source>
        <dbReference type="EMBL" id="WNM60398.1"/>
    </source>
</evidence>
<protein>
    <submittedName>
        <fullName evidence="1">Uncharacterized protein</fullName>
    </submittedName>
</protein>
<evidence type="ECO:0000313" key="2">
    <source>
        <dbReference type="Proteomes" id="UP001302494"/>
    </source>
</evidence>
<accession>A0AA96GEJ4</accession>
<proteinExistence type="predicted"/>
<dbReference type="Proteomes" id="UP001302494">
    <property type="component" value="Chromosome"/>
</dbReference>
<dbReference type="EMBL" id="CP116968">
    <property type="protein sequence ID" value="WNM60398.1"/>
    <property type="molecule type" value="Genomic_DNA"/>
</dbReference>
<dbReference type="AlphaFoldDB" id="A0AA96GEJ4"/>
<dbReference type="RefSeq" id="WP_312741072.1">
    <property type="nucleotide sequence ID" value="NZ_CP116968.1"/>
</dbReference>
<keyword evidence="2" id="KW-1185">Reference proteome</keyword>
<gene>
    <name evidence="1" type="ORF">PQG83_11545</name>
</gene>
<dbReference type="KEGG" id="nneo:PQG83_11545"/>
<name>A0AA96GEJ4_9BACT</name>
<organism evidence="1 2">
    <name type="scientific">Candidatus Nitrospira neomarina</name>
    <dbReference type="NCBI Taxonomy" id="3020899"/>
    <lineage>
        <taxon>Bacteria</taxon>
        <taxon>Pseudomonadati</taxon>
        <taxon>Nitrospirota</taxon>
        <taxon>Nitrospiria</taxon>
        <taxon>Nitrospirales</taxon>
        <taxon>Nitrospiraceae</taxon>
        <taxon>Nitrospira</taxon>
    </lineage>
</organism>